<sequence>IYSATRKPRPRPPLLLLLQSKLHEPESLQFSTGAHSFPLLEPFGGEAAR</sequence>
<dbReference type="Proteomes" id="UP000076532">
    <property type="component" value="Unassembled WGS sequence"/>
</dbReference>
<keyword evidence="2" id="KW-1185">Reference proteome</keyword>
<organism evidence="1 2">
    <name type="scientific">Athelia psychrophila</name>
    <dbReference type="NCBI Taxonomy" id="1759441"/>
    <lineage>
        <taxon>Eukaryota</taxon>
        <taxon>Fungi</taxon>
        <taxon>Dikarya</taxon>
        <taxon>Basidiomycota</taxon>
        <taxon>Agaricomycotina</taxon>
        <taxon>Agaricomycetes</taxon>
        <taxon>Agaricomycetidae</taxon>
        <taxon>Atheliales</taxon>
        <taxon>Atheliaceae</taxon>
        <taxon>Athelia</taxon>
    </lineage>
</organism>
<proteinExistence type="predicted"/>
<gene>
    <name evidence="1" type="ORF">FIBSPDRAFT_874371</name>
</gene>
<accession>A0A165XJN4</accession>
<dbReference type="EMBL" id="KV417717">
    <property type="protein sequence ID" value="KZP08610.1"/>
    <property type="molecule type" value="Genomic_DNA"/>
</dbReference>
<feature type="non-terminal residue" evidence="1">
    <location>
        <position position="1"/>
    </location>
</feature>
<evidence type="ECO:0000313" key="1">
    <source>
        <dbReference type="EMBL" id="KZP08610.1"/>
    </source>
</evidence>
<name>A0A165XJN4_9AGAM</name>
<evidence type="ECO:0000313" key="2">
    <source>
        <dbReference type="Proteomes" id="UP000076532"/>
    </source>
</evidence>
<protein>
    <submittedName>
        <fullName evidence="1">Uncharacterized protein</fullName>
    </submittedName>
</protein>
<reference evidence="1 2" key="1">
    <citation type="journal article" date="2016" name="Mol. Biol. Evol.">
        <title>Comparative Genomics of Early-Diverging Mushroom-Forming Fungi Provides Insights into the Origins of Lignocellulose Decay Capabilities.</title>
        <authorList>
            <person name="Nagy L.G."/>
            <person name="Riley R."/>
            <person name="Tritt A."/>
            <person name="Adam C."/>
            <person name="Daum C."/>
            <person name="Floudas D."/>
            <person name="Sun H."/>
            <person name="Yadav J.S."/>
            <person name="Pangilinan J."/>
            <person name="Larsson K.H."/>
            <person name="Matsuura K."/>
            <person name="Barry K."/>
            <person name="Labutti K."/>
            <person name="Kuo R."/>
            <person name="Ohm R.A."/>
            <person name="Bhattacharya S.S."/>
            <person name="Shirouzu T."/>
            <person name="Yoshinaga Y."/>
            <person name="Martin F.M."/>
            <person name="Grigoriev I.V."/>
            <person name="Hibbett D.S."/>
        </authorList>
    </citation>
    <scope>NUCLEOTIDE SEQUENCE [LARGE SCALE GENOMIC DNA]</scope>
    <source>
        <strain evidence="1 2">CBS 109695</strain>
    </source>
</reference>
<dbReference type="AlphaFoldDB" id="A0A165XJN4"/>